<dbReference type="AlphaFoldDB" id="B4RFW5"/>
<evidence type="ECO:0000313" key="3">
    <source>
        <dbReference type="Proteomes" id="UP000001868"/>
    </source>
</evidence>
<dbReference type="Proteomes" id="UP000001868">
    <property type="component" value="Chromosome"/>
</dbReference>
<dbReference type="RefSeq" id="WP_012522918.1">
    <property type="nucleotide sequence ID" value="NC_011144.1"/>
</dbReference>
<dbReference type="InterPro" id="IPR029058">
    <property type="entry name" value="AB_hydrolase_fold"/>
</dbReference>
<dbReference type="EMBL" id="CP000747">
    <property type="protein sequence ID" value="ACG78778.1"/>
    <property type="molecule type" value="Genomic_DNA"/>
</dbReference>
<protein>
    <recommendedName>
        <fullName evidence="4">AB hydrolase-1 domain-containing protein</fullName>
    </recommendedName>
</protein>
<dbReference type="PANTHER" id="PTHR43194">
    <property type="entry name" value="HYDROLASE ALPHA/BETA FOLD FAMILY"/>
    <property type="match status" value="1"/>
</dbReference>
<proteinExistence type="predicted"/>
<feature type="signal peptide" evidence="1">
    <location>
        <begin position="1"/>
        <end position="34"/>
    </location>
</feature>
<dbReference type="KEGG" id="pzu:PHZ_c2369"/>
<dbReference type="PANTHER" id="PTHR43194:SF2">
    <property type="entry name" value="PEROXISOMAL MEMBRANE PROTEIN LPX1"/>
    <property type="match status" value="1"/>
</dbReference>
<dbReference type="InterPro" id="IPR050228">
    <property type="entry name" value="Carboxylesterase_BioH"/>
</dbReference>
<dbReference type="Gene3D" id="3.40.50.1820">
    <property type="entry name" value="alpha/beta hydrolase"/>
    <property type="match status" value="1"/>
</dbReference>
<keyword evidence="1" id="KW-0732">Signal</keyword>
<organism evidence="2 3">
    <name type="scientific">Phenylobacterium zucineum (strain HLK1)</name>
    <dbReference type="NCBI Taxonomy" id="450851"/>
    <lineage>
        <taxon>Bacteria</taxon>
        <taxon>Pseudomonadati</taxon>
        <taxon>Pseudomonadota</taxon>
        <taxon>Alphaproteobacteria</taxon>
        <taxon>Caulobacterales</taxon>
        <taxon>Caulobacteraceae</taxon>
        <taxon>Phenylobacterium</taxon>
    </lineage>
</organism>
<reference evidence="2 3" key="1">
    <citation type="journal article" date="2008" name="BMC Genomics">
        <title>Complete genome of Phenylobacterium zucineum - a novel facultative intracellular bacterium isolated from human erythroleukemia cell line K562.</title>
        <authorList>
            <person name="Luo Y."/>
            <person name="Xu X."/>
            <person name="Ding Z."/>
            <person name="Liu Z."/>
            <person name="Zhang B."/>
            <person name="Yan Z."/>
            <person name="Sun J."/>
            <person name="Hu S."/>
            <person name="Hu X."/>
        </authorList>
    </citation>
    <scope>NUCLEOTIDE SEQUENCE [LARGE SCALE GENOMIC DNA]</scope>
    <source>
        <strain evidence="2 3">HLK1</strain>
    </source>
</reference>
<dbReference type="OrthoDB" id="7820973at2"/>
<keyword evidence="3" id="KW-1185">Reference proteome</keyword>
<feature type="chain" id="PRO_5002822597" description="AB hydrolase-1 domain-containing protein" evidence="1">
    <location>
        <begin position="35"/>
        <end position="366"/>
    </location>
</feature>
<evidence type="ECO:0008006" key="4">
    <source>
        <dbReference type="Google" id="ProtNLM"/>
    </source>
</evidence>
<dbReference type="SUPFAM" id="SSF53474">
    <property type="entry name" value="alpha/beta-Hydrolases"/>
    <property type="match status" value="1"/>
</dbReference>
<dbReference type="CDD" id="cd12807">
    <property type="entry name" value="Esterase_713"/>
    <property type="match status" value="1"/>
</dbReference>
<gene>
    <name evidence="2" type="ordered locus">PHZ_c2369</name>
</gene>
<dbReference type="ESTHER" id="phezh-b4rfw5">
    <property type="family name" value="Bacterial_esterase"/>
</dbReference>
<evidence type="ECO:0000313" key="2">
    <source>
        <dbReference type="EMBL" id="ACG78778.1"/>
    </source>
</evidence>
<dbReference type="eggNOG" id="COG0596">
    <property type="taxonomic scope" value="Bacteria"/>
</dbReference>
<sequence length="366" mass="39788">MLYTAERKRGRRVISRLMVLAGLACLGAPSPSLAQDAARLAQARTPLKLDGVGSFYVGGRPVAQSPTEIGLYAGGSVIIDQMYVQYMLPAGPKKTPIVLVHGGVLSGKTYETTPDGRMGWYEYFTRKQHPTYVVDQVGRGRSGFDQAPYNRVRAREAPPASQGNIRRVATDIALVRFRVGSADGRPFPETQFPVEAAGELAKQTIPDLSDGSPSEELNVRALALLSQQLEGAVLVSHSQSGRFPLEAALRTPRTIRAVVSVEPPGCNATVYSDAQIAQLSRVPILIVFGDYLDAPQTMGIKWNEAYRDCMAFVARVRAANGNATLLHTPELGMRGNSHMLMQDRNNLQIADLILEWLDGHLPPAGR</sequence>
<accession>B4RFW5</accession>
<dbReference type="STRING" id="450851.PHZ_c2369"/>
<dbReference type="HOGENOM" id="CLU_038297_2_0_5"/>
<evidence type="ECO:0000256" key="1">
    <source>
        <dbReference type="SAM" id="SignalP"/>
    </source>
</evidence>
<name>B4RFW5_PHEZH</name>